<dbReference type="InterPro" id="IPR004557">
    <property type="entry name" value="PrmC-related"/>
</dbReference>
<keyword evidence="3" id="KW-0808">Transferase</keyword>
<dbReference type="InterPro" id="IPR029063">
    <property type="entry name" value="SAM-dependent_MTases_sf"/>
</dbReference>
<dbReference type="PROSITE" id="PS00092">
    <property type="entry name" value="N6_MTASE"/>
    <property type="match status" value="1"/>
</dbReference>
<dbReference type="PANTHER" id="PTHR45875:SF1">
    <property type="entry name" value="METHYLTRANSFERASE N6AMT1"/>
    <property type="match status" value="1"/>
</dbReference>
<dbReference type="InterPro" id="IPR002052">
    <property type="entry name" value="DNA_methylase_N6_adenine_CS"/>
</dbReference>
<dbReference type="CDD" id="cd02440">
    <property type="entry name" value="AdoMet_MTases"/>
    <property type="match status" value="1"/>
</dbReference>
<dbReference type="EMBL" id="AZHX01001084">
    <property type="protein sequence ID" value="ETX04932.1"/>
    <property type="molecule type" value="Genomic_DNA"/>
</dbReference>
<evidence type="ECO:0000256" key="1">
    <source>
        <dbReference type="ARBA" id="ARBA00006149"/>
    </source>
</evidence>
<dbReference type="GO" id="GO:0008170">
    <property type="term" value="F:N-methyltransferase activity"/>
    <property type="evidence" value="ECO:0007669"/>
    <property type="project" value="UniProtKB-ARBA"/>
</dbReference>
<protein>
    <recommendedName>
        <fullName evidence="5">Methyltransferase small domain-containing protein</fullName>
    </recommendedName>
</protein>
<evidence type="ECO:0000259" key="5">
    <source>
        <dbReference type="Pfam" id="PF05175"/>
    </source>
</evidence>
<evidence type="ECO:0000313" key="6">
    <source>
        <dbReference type="EMBL" id="ETX04932.1"/>
    </source>
</evidence>
<dbReference type="GO" id="GO:0032259">
    <property type="term" value="P:methylation"/>
    <property type="evidence" value="ECO:0007669"/>
    <property type="project" value="UniProtKB-KW"/>
</dbReference>
<evidence type="ECO:0000256" key="3">
    <source>
        <dbReference type="ARBA" id="ARBA00022679"/>
    </source>
</evidence>
<feature type="domain" description="Methyltransferase small" evidence="5">
    <location>
        <begin position="35"/>
        <end position="184"/>
    </location>
</feature>
<dbReference type="NCBIfam" id="TIGR00537">
    <property type="entry name" value="hemK_rel_arch"/>
    <property type="match status" value="1"/>
</dbReference>
<accession>W4M5N2</accession>
<dbReference type="GO" id="GO:0035657">
    <property type="term" value="C:eRF1 methyltransferase complex"/>
    <property type="evidence" value="ECO:0007669"/>
    <property type="project" value="TreeGrafter"/>
</dbReference>
<reference evidence="6 7" key="1">
    <citation type="journal article" date="2014" name="Nature">
        <title>An environmental bacterial taxon with a large and distinct metabolic repertoire.</title>
        <authorList>
            <person name="Wilson M.C."/>
            <person name="Mori T."/>
            <person name="Ruckert C."/>
            <person name="Uria A.R."/>
            <person name="Helf M.J."/>
            <person name="Takada K."/>
            <person name="Gernert C."/>
            <person name="Steffens U.A."/>
            <person name="Heycke N."/>
            <person name="Schmitt S."/>
            <person name="Rinke C."/>
            <person name="Helfrich E.J."/>
            <person name="Brachmann A.O."/>
            <person name="Gurgui C."/>
            <person name="Wakimoto T."/>
            <person name="Kracht M."/>
            <person name="Crusemann M."/>
            <person name="Hentschel U."/>
            <person name="Abe I."/>
            <person name="Matsunaga S."/>
            <person name="Kalinowski J."/>
            <person name="Takeyama H."/>
            <person name="Piel J."/>
        </authorList>
    </citation>
    <scope>NUCLEOTIDE SEQUENCE [LARGE SCALE GENOMIC DNA]</scope>
    <source>
        <strain evidence="7">TSY2</strain>
    </source>
</reference>
<sequence length="220" mass="24211">MRPFLRRRIGRTVLEHVEGLPFLVLPDVFNPSIYRTGRLLVQALAALPIRTECGGEPRALDIGTGSGLGAIFAARRGYQVAAVDINPSAVRCARINALQHHLEDRIDVRQGDLFEPVQGERFDLVLFNPPFFRGQPRNALDAAWRGADVLERFAAGLPAVLNSGGVGLIVLSTDGDCQALLRELRNIPMTIEVVRQRHFGNEIITVYHVQLDGGKGAYEP</sequence>
<dbReference type="SUPFAM" id="SSF53335">
    <property type="entry name" value="S-adenosyl-L-methionine-dependent methyltransferases"/>
    <property type="match status" value="1"/>
</dbReference>
<dbReference type="InterPro" id="IPR052190">
    <property type="entry name" value="Euk-Arch_PrmC-MTase"/>
</dbReference>
<dbReference type="Pfam" id="PF05175">
    <property type="entry name" value="MTS"/>
    <property type="match status" value="1"/>
</dbReference>
<dbReference type="PANTHER" id="PTHR45875">
    <property type="entry name" value="METHYLTRANSFERASE N6AMT1"/>
    <property type="match status" value="1"/>
</dbReference>
<keyword evidence="4" id="KW-0949">S-adenosyl-L-methionine</keyword>
<comment type="caution">
    <text evidence="6">The sequence shown here is derived from an EMBL/GenBank/DDBJ whole genome shotgun (WGS) entry which is preliminary data.</text>
</comment>
<dbReference type="GO" id="GO:0003676">
    <property type="term" value="F:nucleic acid binding"/>
    <property type="evidence" value="ECO:0007669"/>
    <property type="project" value="InterPro"/>
</dbReference>
<keyword evidence="7" id="KW-1185">Reference proteome</keyword>
<dbReference type="Proteomes" id="UP000019140">
    <property type="component" value="Unassembled WGS sequence"/>
</dbReference>
<dbReference type="HOGENOM" id="CLU_1127475_0_0_7"/>
<evidence type="ECO:0000313" key="7">
    <source>
        <dbReference type="Proteomes" id="UP000019140"/>
    </source>
</evidence>
<organism evidence="6 7">
    <name type="scientific">Candidatus Entotheonella gemina</name>
    <dbReference type="NCBI Taxonomy" id="1429439"/>
    <lineage>
        <taxon>Bacteria</taxon>
        <taxon>Pseudomonadati</taxon>
        <taxon>Nitrospinota/Tectimicrobiota group</taxon>
        <taxon>Candidatus Tectimicrobiota</taxon>
        <taxon>Candidatus Entotheonellia</taxon>
        <taxon>Candidatus Entotheonellales</taxon>
        <taxon>Candidatus Entotheonellaceae</taxon>
        <taxon>Candidatus Entotheonella</taxon>
    </lineage>
</organism>
<dbReference type="GO" id="GO:0008276">
    <property type="term" value="F:protein methyltransferase activity"/>
    <property type="evidence" value="ECO:0007669"/>
    <property type="project" value="TreeGrafter"/>
</dbReference>
<comment type="similarity">
    <text evidence="1">Belongs to the eukaryotic/archaeal PrmC-related family.</text>
</comment>
<dbReference type="Gene3D" id="3.40.50.150">
    <property type="entry name" value="Vaccinia Virus protein VP39"/>
    <property type="match status" value="1"/>
</dbReference>
<dbReference type="InterPro" id="IPR007848">
    <property type="entry name" value="Small_mtfrase_dom"/>
</dbReference>
<keyword evidence="2" id="KW-0489">Methyltransferase</keyword>
<evidence type="ECO:0000256" key="4">
    <source>
        <dbReference type="ARBA" id="ARBA00022691"/>
    </source>
</evidence>
<gene>
    <name evidence="6" type="ORF">ETSY2_25980</name>
</gene>
<proteinExistence type="inferred from homology"/>
<dbReference type="AlphaFoldDB" id="W4M5N2"/>
<evidence type="ECO:0000256" key="2">
    <source>
        <dbReference type="ARBA" id="ARBA00022603"/>
    </source>
</evidence>
<name>W4M5N2_9BACT</name>
<dbReference type="GO" id="GO:0008757">
    <property type="term" value="F:S-adenosylmethionine-dependent methyltransferase activity"/>
    <property type="evidence" value="ECO:0007669"/>
    <property type="project" value="TreeGrafter"/>
</dbReference>